<proteinExistence type="predicted"/>
<gene>
    <name evidence="2" type="ORF">CC78DRAFT_580305</name>
</gene>
<feature type="chain" id="PRO_5040371185" description="Secreted protein" evidence="1">
    <location>
        <begin position="20"/>
        <end position="133"/>
    </location>
</feature>
<keyword evidence="3" id="KW-1185">Reference proteome</keyword>
<evidence type="ECO:0000313" key="2">
    <source>
        <dbReference type="EMBL" id="KAF2264523.1"/>
    </source>
</evidence>
<dbReference type="Proteomes" id="UP000800093">
    <property type="component" value="Unassembled WGS sequence"/>
</dbReference>
<dbReference type="AlphaFoldDB" id="A0A9P4N4A6"/>
<organism evidence="2 3">
    <name type="scientific">Lojkania enalia</name>
    <dbReference type="NCBI Taxonomy" id="147567"/>
    <lineage>
        <taxon>Eukaryota</taxon>
        <taxon>Fungi</taxon>
        <taxon>Dikarya</taxon>
        <taxon>Ascomycota</taxon>
        <taxon>Pezizomycotina</taxon>
        <taxon>Dothideomycetes</taxon>
        <taxon>Pleosporomycetidae</taxon>
        <taxon>Pleosporales</taxon>
        <taxon>Pleosporales incertae sedis</taxon>
        <taxon>Lojkania</taxon>
    </lineage>
</organism>
<name>A0A9P4N4A6_9PLEO</name>
<keyword evidence="1" id="KW-0732">Signal</keyword>
<evidence type="ECO:0000313" key="3">
    <source>
        <dbReference type="Proteomes" id="UP000800093"/>
    </source>
</evidence>
<accession>A0A9P4N4A6</accession>
<feature type="signal peptide" evidence="1">
    <location>
        <begin position="1"/>
        <end position="19"/>
    </location>
</feature>
<dbReference type="EMBL" id="ML986615">
    <property type="protein sequence ID" value="KAF2264523.1"/>
    <property type="molecule type" value="Genomic_DNA"/>
</dbReference>
<evidence type="ECO:0000256" key="1">
    <source>
        <dbReference type="SAM" id="SignalP"/>
    </source>
</evidence>
<protein>
    <recommendedName>
        <fullName evidence="4">Secreted protein</fullName>
    </recommendedName>
</protein>
<sequence>MMLGLFMFLLGRFPTPRSGLRQTVRTGSNRVSLDCANKPTCSKRRCCVLSTHLVFTVRPKHQLLQLSPTEGSITPQSDITRYISALAAHCPLPAAPAPALLPGSTTSTRPFVSPRHECSQTKANCAVITSCGF</sequence>
<reference evidence="3" key="1">
    <citation type="journal article" date="2020" name="Stud. Mycol.">
        <title>101 Dothideomycetes genomes: A test case for predicting lifestyles and emergence of pathogens.</title>
        <authorList>
            <person name="Haridas S."/>
            <person name="Albert R."/>
            <person name="Binder M."/>
            <person name="Bloem J."/>
            <person name="LaButti K."/>
            <person name="Salamov A."/>
            <person name="Andreopoulos B."/>
            <person name="Baker S."/>
            <person name="Barry K."/>
            <person name="Bills G."/>
            <person name="Bluhm B."/>
            <person name="Cannon C."/>
            <person name="Castanera R."/>
            <person name="Culley D."/>
            <person name="Daum C."/>
            <person name="Ezra D."/>
            <person name="Gonzalez J."/>
            <person name="Henrissat B."/>
            <person name="Kuo A."/>
            <person name="Liang C."/>
            <person name="Lipzen A."/>
            <person name="Lutzoni F."/>
            <person name="Magnuson J."/>
            <person name="Mondo S."/>
            <person name="Nolan M."/>
            <person name="Ohm R."/>
            <person name="Pangilinan J."/>
            <person name="Park H.-J."/>
            <person name="Ramirez L."/>
            <person name="Alfaro M."/>
            <person name="Sun H."/>
            <person name="Tritt A."/>
            <person name="Yoshinaga Y."/>
            <person name="Zwiers L.-H."/>
            <person name="Turgeon B."/>
            <person name="Goodwin S."/>
            <person name="Spatafora J."/>
            <person name="Crous P."/>
            <person name="Grigoriev I."/>
        </authorList>
    </citation>
    <scope>NUCLEOTIDE SEQUENCE [LARGE SCALE GENOMIC DNA]</scope>
    <source>
        <strain evidence="3">CBS 304.66</strain>
    </source>
</reference>
<evidence type="ECO:0008006" key="4">
    <source>
        <dbReference type="Google" id="ProtNLM"/>
    </source>
</evidence>
<comment type="caution">
    <text evidence="2">The sequence shown here is derived from an EMBL/GenBank/DDBJ whole genome shotgun (WGS) entry which is preliminary data.</text>
</comment>